<sequence length="197" mass="22361">MVLDKTVYSIAKSATDTLISACETGSGARSISHLFADFPSLSSNQATLTLKFGNYLRNIIFSQAHKSPCPLMATPLEHVLQHLKDIPPTLLWSILIFILFYTYELCLDKFLETFSHPLLHRLSEFEEYLKGTALYFAASFSAPLNPYNFGILKFIGFLADYVRFAQGVKDLCKKVELPRTFKMTMDFSESWHGLILE</sequence>
<comment type="caution">
    <text evidence="1">The sequence shown here is derived from an EMBL/GenBank/DDBJ whole genome shotgun (WGS) entry which is preliminary data.</text>
</comment>
<dbReference type="EMBL" id="JAPWTJ010001569">
    <property type="protein sequence ID" value="KAJ8970825.1"/>
    <property type="molecule type" value="Genomic_DNA"/>
</dbReference>
<organism evidence="1 2">
    <name type="scientific">Molorchus minor</name>
    <dbReference type="NCBI Taxonomy" id="1323400"/>
    <lineage>
        <taxon>Eukaryota</taxon>
        <taxon>Metazoa</taxon>
        <taxon>Ecdysozoa</taxon>
        <taxon>Arthropoda</taxon>
        <taxon>Hexapoda</taxon>
        <taxon>Insecta</taxon>
        <taxon>Pterygota</taxon>
        <taxon>Neoptera</taxon>
        <taxon>Endopterygota</taxon>
        <taxon>Coleoptera</taxon>
        <taxon>Polyphaga</taxon>
        <taxon>Cucujiformia</taxon>
        <taxon>Chrysomeloidea</taxon>
        <taxon>Cerambycidae</taxon>
        <taxon>Lamiinae</taxon>
        <taxon>Monochamini</taxon>
        <taxon>Molorchus</taxon>
    </lineage>
</organism>
<dbReference type="Proteomes" id="UP001162164">
    <property type="component" value="Unassembled WGS sequence"/>
</dbReference>
<evidence type="ECO:0000313" key="2">
    <source>
        <dbReference type="Proteomes" id="UP001162164"/>
    </source>
</evidence>
<proteinExistence type="predicted"/>
<name>A0ABQ9J172_9CUCU</name>
<accession>A0ABQ9J172</accession>
<reference evidence="1" key="1">
    <citation type="journal article" date="2023" name="Insect Mol. Biol.">
        <title>Genome sequencing provides insights into the evolution of gene families encoding plant cell wall-degrading enzymes in longhorned beetles.</title>
        <authorList>
            <person name="Shin N.R."/>
            <person name="Okamura Y."/>
            <person name="Kirsch R."/>
            <person name="Pauchet Y."/>
        </authorList>
    </citation>
    <scope>NUCLEOTIDE SEQUENCE</scope>
    <source>
        <strain evidence="1">MMC_N1</strain>
    </source>
</reference>
<protein>
    <submittedName>
        <fullName evidence="1">Uncharacterized protein</fullName>
    </submittedName>
</protein>
<keyword evidence="2" id="KW-1185">Reference proteome</keyword>
<gene>
    <name evidence="1" type="ORF">NQ317_019728</name>
</gene>
<evidence type="ECO:0000313" key="1">
    <source>
        <dbReference type="EMBL" id="KAJ8970825.1"/>
    </source>
</evidence>